<name>A0ABP9Y4S6_9FUNG</name>
<evidence type="ECO:0000256" key="1">
    <source>
        <dbReference type="SAM" id="Phobius"/>
    </source>
</evidence>
<reference evidence="2 3" key="1">
    <citation type="submission" date="2024-04" db="EMBL/GenBank/DDBJ databases">
        <title>genome sequences of Mucor flavus KT1a and Helicostylum pulchrum KT1b strains isolation_sourced from the surface of a dry-aged beef.</title>
        <authorList>
            <person name="Toyotome T."/>
            <person name="Hosono M."/>
            <person name="Torimaru M."/>
            <person name="Fukuda K."/>
            <person name="Mikami N."/>
        </authorList>
    </citation>
    <scope>NUCLEOTIDE SEQUENCE [LARGE SCALE GENOMIC DNA]</scope>
    <source>
        <strain evidence="2 3">KT1b</strain>
    </source>
</reference>
<sequence>MSLVQTLIKKSNTNTYIPNQLFPFVCVFIIAKTPAILLVGFVLGYIMIQPTTHTLLTDTTIPKMIEATPKKPESVADNEQDEEEKTLILENELIKKPLLLEDNANSIDFENLMKFPSCPTTLPRLDTHFNFVIDHDIKSPDSTDIDWSAISQEMEYDQQRQDVADSVNTSSCCCSSGSNHSQQLEKSQQQLPSLLQQENVPVMFITNEKDNLFSLPATFDDEGRYGIAAHIPFHLTTDAAILMVENESEAAKKNNSPLSIDIEDLLLFPSPPTPSKPSMSSPGQLFKSKFQKAVKKMKKSSNLMKNEDLDYKRSSTFSYTSSKRAASLQLNSYIPPDPLFNTPLSPRPSASARVHDHFKGRLNKLFKK</sequence>
<evidence type="ECO:0000313" key="2">
    <source>
        <dbReference type="EMBL" id="GAA5801974.1"/>
    </source>
</evidence>
<feature type="transmembrane region" description="Helical" evidence="1">
    <location>
        <begin position="21"/>
        <end position="48"/>
    </location>
</feature>
<gene>
    <name evidence="2" type="ORF">HPULCUR_007434</name>
</gene>
<dbReference type="Proteomes" id="UP001476247">
    <property type="component" value="Unassembled WGS sequence"/>
</dbReference>
<keyword evidence="1" id="KW-1133">Transmembrane helix</keyword>
<keyword evidence="1" id="KW-0812">Transmembrane</keyword>
<keyword evidence="1" id="KW-0472">Membrane</keyword>
<accession>A0ABP9Y4S6</accession>
<dbReference type="EMBL" id="BAABUJ010000021">
    <property type="protein sequence ID" value="GAA5801974.1"/>
    <property type="molecule type" value="Genomic_DNA"/>
</dbReference>
<organism evidence="2 3">
    <name type="scientific">Helicostylum pulchrum</name>
    <dbReference type="NCBI Taxonomy" id="562976"/>
    <lineage>
        <taxon>Eukaryota</taxon>
        <taxon>Fungi</taxon>
        <taxon>Fungi incertae sedis</taxon>
        <taxon>Mucoromycota</taxon>
        <taxon>Mucoromycotina</taxon>
        <taxon>Mucoromycetes</taxon>
        <taxon>Mucorales</taxon>
        <taxon>Mucorineae</taxon>
        <taxon>Mucoraceae</taxon>
        <taxon>Helicostylum</taxon>
    </lineage>
</organism>
<protein>
    <submittedName>
        <fullName evidence="2">Uncharacterized protein</fullName>
    </submittedName>
</protein>
<evidence type="ECO:0000313" key="3">
    <source>
        <dbReference type="Proteomes" id="UP001476247"/>
    </source>
</evidence>
<keyword evidence="3" id="KW-1185">Reference proteome</keyword>
<comment type="caution">
    <text evidence="2">The sequence shown here is derived from an EMBL/GenBank/DDBJ whole genome shotgun (WGS) entry which is preliminary data.</text>
</comment>
<proteinExistence type="predicted"/>